<accession>A0ABW9G9H5</accession>
<dbReference type="InterPro" id="IPR050961">
    <property type="entry name" value="BolA/IbaG_stress_morph_reg"/>
</dbReference>
<dbReference type="RefSeq" id="WP_408624645.1">
    <property type="nucleotide sequence ID" value="NZ_JBEQCT010000008.1"/>
</dbReference>
<dbReference type="PIRSF" id="PIRSF003113">
    <property type="entry name" value="BolA"/>
    <property type="match status" value="1"/>
</dbReference>
<evidence type="ECO:0000256" key="1">
    <source>
        <dbReference type="ARBA" id="ARBA00005578"/>
    </source>
</evidence>
<proteinExistence type="inferred from homology"/>
<dbReference type="InterPro" id="IPR036065">
    <property type="entry name" value="BolA-like_sf"/>
</dbReference>
<comment type="caution">
    <text evidence="3">The sequence shown here is derived from an EMBL/GenBank/DDBJ whole genome shotgun (WGS) entry which is preliminary data.</text>
</comment>
<dbReference type="Gene3D" id="3.30.300.90">
    <property type="entry name" value="BolA-like"/>
    <property type="match status" value="1"/>
</dbReference>
<keyword evidence="4" id="KW-1185">Reference proteome</keyword>
<protein>
    <submittedName>
        <fullName evidence="3">BolA/IbaG family iron-sulfur metabolism protein</fullName>
    </submittedName>
</protein>
<reference evidence="3 4" key="1">
    <citation type="journal article" date="2013" name="Int. J. Syst. Evol. Microbiol.">
        <title>Celerinatantimonas yamalensis sp. nov., a cold-adapted diazotrophic bacterium from a cold permafrost brine.</title>
        <authorList>
            <person name="Shcherbakova V."/>
            <person name="Chuvilskaya N."/>
            <person name="Rivkina E."/>
            <person name="Demidov N."/>
            <person name="Uchaeva V."/>
            <person name="Suetin S."/>
            <person name="Suzina N."/>
            <person name="Gilichinsky D."/>
        </authorList>
    </citation>
    <scope>NUCLEOTIDE SEQUENCE [LARGE SCALE GENOMIC DNA]</scope>
    <source>
        <strain evidence="3 4">C7</strain>
    </source>
</reference>
<gene>
    <name evidence="3" type="ORF">ABUE30_14985</name>
</gene>
<evidence type="ECO:0000313" key="3">
    <source>
        <dbReference type="EMBL" id="MFM2486347.1"/>
    </source>
</evidence>
<dbReference type="PANTHER" id="PTHR46229">
    <property type="entry name" value="BOLA TRANSCRIPTION REGULATOR"/>
    <property type="match status" value="1"/>
</dbReference>
<sequence>MSVEDQINERLHQQFAPSYLQVENESHRHHVPAGSESHFKVVIVSEQFIAQKLLARHRQVNESLAELLAGPIHALAIHTYTASEWQARQSAPESPNCRGSD</sequence>
<evidence type="ECO:0000313" key="4">
    <source>
        <dbReference type="Proteomes" id="UP001629953"/>
    </source>
</evidence>
<organism evidence="3 4">
    <name type="scientific">Celerinatantimonas yamalensis</name>
    <dbReference type="NCBI Taxonomy" id="559956"/>
    <lineage>
        <taxon>Bacteria</taxon>
        <taxon>Pseudomonadati</taxon>
        <taxon>Pseudomonadota</taxon>
        <taxon>Gammaproteobacteria</taxon>
        <taxon>Celerinatantimonadaceae</taxon>
        <taxon>Celerinatantimonas</taxon>
    </lineage>
</organism>
<dbReference type="Proteomes" id="UP001629953">
    <property type="component" value="Unassembled WGS sequence"/>
</dbReference>
<comment type="similarity">
    <text evidence="1 2">Belongs to the BolA/IbaG family.</text>
</comment>
<name>A0ABW9G9H5_9GAMM</name>
<dbReference type="SUPFAM" id="SSF82657">
    <property type="entry name" value="BolA-like"/>
    <property type="match status" value="1"/>
</dbReference>
<dbReference type="EMBL" id="JBEQCT010000008">
    <property type="protein sequence ID" value="MFM2486347.1"/>
    <property type="molecule type" value="Genomic_DNA"/>
</dbReference>
<dbReference type="InterPro" id="IPR002634">
    <property type="entry name" value="BolA"/>
</dbReference>
<dbReference type="Pfam" id="PF01722">
    <property type="entry name" value="BolA"/>
    <property type="match status" value="1"/>
</dbReference>
<evidence type="ECO:0000256" key="2">
    <source>
        <dbReference type="RuleBase" id="RU003860"/>
    </source>
</evidence>
<dbReference type="PANTHER" id="PTHR46229:SF2">
    <property type="entry name" value="BOLA-LIKE PROTEIN 1"/>
    <property type="match status" value="1"/>
</dbReference>